<dbReference type="PROSITE" id="PS51695">
    <property type="entry name" value="SEDOLISIN"/>
    <property type="match status" value="1"/>
</dbReference>
<dbReference type="RefSeq" id="WP_007095309.1">
    <property type="nucleotide sequence ID" value="NZ_CP142125.1"/>
</dbReference>
<gene>
    <name evidence="5" type="ORF">KAOT1_13802</name>
</gene>
<evidence type="ECO:0000313" key="6">
    <source>
        <dbReference type="Proteomes" id="UP000002945"/>
    </source>
</evidence>
<proteinExistence type="predicted"/>
<name>A9DKC1_9FLAO</name>
<dbReference type="PROSITE" id="PS00138">
    <property type="entry name" value="SUBTILASE_SER"/>
    <property type="match status" value="1"/>
</dbReference>
<dbReference type="InterPro" id="IPR036852">
    <property type="entry name" value="Peptidase_S8/S53_dom_sf"/>
</dbReference>
<dbReference type="GO" id="GO:0004252">
    <property type="term" value="F:serine-type endopeptidase activity"/>
    <property type="evidence" value="ECO:0007669"/>
    <property type="project" value="InterPro"/>
</dbReference>
<feature type="domain" description="Peptidase S53" evidence="4">
    <location>
        <begin position="163"/>
        <end position="509"/>
    </location>
</feature>
<accession>A9DKC1</accession>
<evidence type="ECO:0000313" key="5">
    <source>
        <dbReference type="EMBL" id="EDP98296.1"/>
    </source>
</evidence>
<dbReference type="PANTHER" id="PTHR14218:SF15">
    <property type="entry name" value="TRIPEPTIDYL-PEPTIDASE 1"/>
    <property type="match status" value="1"/>
</dbReference>
<comment type="caution">
    <text evidence="5">The sequence shown here is derived from an EMBL/GenBank/DDBJ whole genome shotgun (WGS) entry which is preliminary data.</text>
</comment>
<evidence type="ECO:0000256" key="3">
    <source>
        <dbReference type="ARBA" id="ARBA00022825"/>
    </source>
</evidence>
<evidence type="ECO:0000256" key="2">
    <source>
        <dbReference type="ARBA" id="ARBA00022801"/>
    </source>
</evidence>
<evidence type="ECO:0000259" key="4">
    <source>
        <dbReference type="PROSITE" id="PS51695"/>
    </source>
</evidence>
<dbReference type="Proteomes" id="UP000002945">
    <property type="component" value="Unassembled WGS sequence"/>
</dbReference>
<dbReference type="MEROPS" id="S53.004"/>
<dbReference type="AlphaFoldDB" id="A9DKC1"/>
<dbReference type="InterPro" id="IPR000209">
    <property type="entry name" value="Peptidase_S8/S53_dom"/>
</dbReference>
<organism evidence="5 6">
    <name type="scientific">Kordia algicida OT-1</name>
    <dbReference type="NCBI Taxonomy" id="391587"/>
    <lineage>
        <taxon>Bacteria</taxon>
        <taxon>Pseudomonadati</taxon>
        <taxon>Bacteroidota</taxon>
        <taxon>Flavobacteriia</taxon>
        <taxon>Flavobacteriales</taxon>
        <taxon>Flavobacteriaceae</taxon>
        <taxon>Kordia</taxon>
    </lineage>
</organism>
<dbReference type="InterPro" id="IPR030400">
    <property type="entry name" value="Sedolisin_dom"/>
</dbReference>
<dbReference type="HOGENOM" id="CLU_012501_0_1_10"/>
<sequence>MEATQENSSQKDVLEIKVYVPINEVTERQQDMIDDAIKKHPRDRKYLSNTTHAEIFAPSKHDANDIIEHAEANHWEVNFDEKAREITIKINSEDIANEENPVTIEALKFLSTQGDLHLDVKDDEAKDKATAEDITDPTQKTGFVKSNKETRVGRGHAIPIQESIHGYSVLEIAEAYNFPDGDGEGQTIGIIELGGKFEQSDLDTFFAKYNMAVPEIQVIGKPATTPVNDNVEVTADIQVAGILAPKAKLVVYYGTSILNAMKMALADTENKLTVISISWAGSELGYSQQEIVELNNVFHEASLKGITVVGASGDNGALNNKQYANVNVPVNSPYVLACGGTQLTIFDNDTTVEVVWNESTPQSQIGSGGGFSQRIAEQQYQIKASQQYIERFPQFEPYHKAGGRGIPDIAANAADASGYSIYFEGNWVKIGGTSLATPLWAALIARMNQNLGYRLGFINPYLYQLENSAAFHQILEGNNNLYVAASGWNPCTGLGTPNGKELMQAIDNIE</sequence>
<keyword evidence="6" id="KW-1185">Reference proteome</keyword>
<reference evidence="5 6" key="1">
    <citation type="journal article" date="2011" name="J. Bacteriol.">
        <title>Genome sequence of the algicidal bacterium Kordia algicida OT-1.</title>
        <authorList>
            <person name="Lee H.S."/>
            <person name="Kang S.G."/>
            <person name="Kwon K.K."/>
            <person name="Lee J.H."/>
            <person name="Kim S.J."/>
        </authorList>
    </citation>
    <scope>NUCLEOTIDE SEQUENCE [LARGE SCALE GENOMIC DNA]</scope>
    <source>
        <strain evidence="5 6">OT-1</strain>
    </source>
</reference>
<dbReference type="Pfam" id="PF00082">
    <property type="entry name" value="Peptidase_S8"/>
    <property type="match status" value="1"/>
</dbReference>
<keyword evidence="3" id="KW-0720">Serine protease</keyword>
<dbReference type="Gene3D" id="3.40.50.200">
    <property type="entry name" value="Peptidase S8/S53 domain"/>
    <property type="match status" value="1"/>
</dbReference>
<dbReference type="PANTHER" id="PTHR14218">
    <property type="entry name" value="PROTEASE S8 TRIPEPTIDYL PEPTIDASE I CLN2"/>
    <property type="match status" value="1"/>
</dbReference>
<dbReference type="eggNOG" id="COG4934">
    <property type="taxonomic scope" value="Bacteria"/>
</dbReference>
<dbReference type="CDD" id="cd04056">
    <property type="entry name" value="Peptidases_S53"/>
    <property type="match status" value="1"/>
</dbReference>
<dbReference type="EMBL" id="ABIB01000001">
    <property type="protein sequence ID" value="EDP98296.1"/>
    <property type="molecule type" value="Genomic_DNA"/>
</dbReference>
<protein>
    <submittedName>
        <fullName evidence="5">Kumamolisin</fullName>
    </submittedName>
</protein>
<dbReference type="SUPFAM" id="SSF52743">
    <property type="entry name" value="Subtilisin-like"/>
    <property type="match status" value="1"/>
</dbReference>
<keyword evidence="1" id="KW-0645">Protease</keyword>
<keyword evidence="2" id="KW-0378">Hydrolase</keyword>
<dbReference type="GO" id="GO:0008240">
    <property type="term" value="F:tripeptidyl-peptidase activity"/>
    <property type="evidence" value="ECO:0007669"/>
    <property type="project" value="TreeGrafter"/>
</dbReference>
<dbReference type="InterPro" id="IPR023828">
    <property type="entry name" value="Peptidase_S8_Ser-AS"/>
</dbReference>
<evidence type="ECO:0000256" key="1">
    <source>
        <dbReference type="ARBA" id="ARBA00022670"/>
    </source>
</evidence>
<dbReference type="STRING" id="391587.KAOT1_13802"/>
<dbReference type="InterPro" id="IPR050819">
    <property type="entry name" value="Tripeptidyl-peptidase_I"/>
</dbReference>
<dbReference type="OrthoDB" id="9002785at2"/>
<dbReference type="GO" id="GO:0006508">
    <property type="term" value="P:proteolysis"/>
    <property type="evidence" value="ECO:0007669"/>
    <property type="project" value="UniProtKB-KW"/>
</dbReference>